<sequence>MIGSAEIALSGDETERNISLAHAGFPARPSERRLLIDLAGHQRELHRRRAVLRRIDRGSCSCTMHNAEGAARTPSRSSRRAEFDATSQAALAICDSTRALACLRPPRLAASRSRCPAEPCHPTKNRGLRAARPDHTGRDGSRRKRPCRTIRPTMSARAGRIRRIAFPEPSPFPCFVVVILRDQPTVASTVPNIPKPIELPRGVRFLTKDAGTAR</sequence>
<gene>
    <name evidence="2" type="ORF">SAMN05444123_11243</name>
</gene>
<protein>
    <submittedName>
        <fullName evidence="2">Uncharacterized protein</fullName>
    </submittedName>
</protein>
<proteinExistence type="predicted"/>
<evidence type="ECO:0000313" key="2">
    <source>
        <dbReference type="EMBL" id="SEP26288.1"/>
    </source>
</evidence>
<feature type="region of interest" description="Disordered" evidence="1">
    <location>
        <begin position="113"/>
        <end position="146"/>
    </location>
</feature>
<organism evidence="2 3">
    <name type="scientific">Rhodopseudomonas pseudopalustris</name>
    <dbReference type="NCBI Taxonomy" id="1513892"/>
    <lineage>
        <taxon>Bacteria</taxon>
        <taxon>Pseudomonadati</taxon>
        <taxon>Pseudomonadota</taxon>
        <taxon>Alphaproteobacteria</taxon>
        <taxon>Hyphomicrobiales</taxon>
        <taxon>Nitrobacteraceae</taxon>
        <taxon>Rhodopseudomonas</taxon>
    </lineage>
</organism>
<evidence type="ECO:0000256" key="1">
    <source>
        <dbReference type="SAM" id="MobiDB-lite"/>
    </source>
</evidence>
<evidence type="ECO:0000313" key="3">
    <source>
        <dbReference type="Proteomes" id="UP000199615"/>
    </source>
</evidence>
<accession>A0A1H8WGP2</accession>
<keyword evidence="3" id="KW-1185">Reference proteome</keyword>
<dbReference type="EMBL" id="FODT01000012">
    <property type="protein sequence ID" value="SEP26288.1"/>
    <property type="molecule type" value="Genomic_DNA"/>
</dbReference>
<reference evidence="3" key="1">
    <citation type="submission" date="2016-10" db="EMBL/GenBank/DDBJ databases">
        <authorList>
            <person name="Varghese N."/>
            <person name="Submissions S."/>
        </authorList>
    </citation>
    <scope>NUCLEOTIDE SEQUENCE [LARGE SCALE GENOMIC DNA]</scope>
    <source>
        <strain evidence="3">DSM 123</strain>
    </source>
</reference>
<dbReference type="AlphaFoldDB" id="A0A1H8WGP2"/>
<feature type="compositionally biased region" description="Basic and acidic residues" evidence="1">
    <location>
        <begin position="131"/>
        <end position="140"/>
    </location>
</feature>
<name>A0A1H8WGP2_9BRAD</name>
<dbReference type="Proteomes" id="UP000199615">
    <property type="component" value="Unassembled WGS sequence"/>
</dbReference>